<dbReference type="GO" id="GO:0008270">
    <property type="term" value="F:zinc ion binding"/>
    <property type="evidence" value="ECO:0007669"/>
    <property type="project" value="UniProtKB-KW"/>
</dbReference>
<accession>A0A1W1UFG0</accession>
<dbReference type="STRING" id="573058.SAMN00017477_0159"/>
<dbReference type="RefSeq" id="WP_084229880.1">
    <property type="nucleotide sequence ID" value="NZ_FWWR01000009.1"/>
</dbReference>
<evidence type="ECO:0000313" key="2">
    <source>
        <dbReference type="Proteomes" id="UP000192368"/>
    </source>
</evidence>
<dbReference type="OrthoDB" id="9792035at2"/>
<keyword evidence="2" id="KW-1185">Reference proteome</keyword>
<protein>
    <submittedName>
        <fullName evidence="1">Zinc-finger protein</fullName>
    </submittedName>
</protein>
<dbReference type="InterPro" id="IPR036388">
    <property type="entry name" value="WH-like_DNA-bd_sf"/>
</dbReference>
<keyword evidence="1" id="KW-0862">Zinc</keyword>
<dbReference type="Gene3D" id="1.10.10.10">
    <property type="entry name" value="Winged helix-like DNA-binding domain superfamily/Winged helix DNA-binding domain"/>
    <property type="match status" value="1"/>
</dbReference>
<sequence length="133" mass="15730">MNLEEKEKIKKLREEGLGYKKISNELGISVNTIKSFCRNNNLAGTFTPKKCYCKGCGKEIIQKERTKKKIFCSEECKRKWWNRNRAKLDKTKLEEHACLNCHKPFKAYPHENRKYCCHTCYIEDRFRGGDGDE</sequence>
<keyword evidence="1" id="KW-0479">Metal-binding</keyword>
<reference evidence="2" key="1">
    <citation type="submission" date="2017-04" db="EMBL/GenBank/DDBJ databases">
        <authorList>
            <person name="Varghese N."/>
            <person name="Submissions S."/>
        </authorList>
    </citation>
    <scope>NUCLEOTIDE SEQUENCE [LARGE SCALE GENOMIC DNA]</scope>
    <source>
        <strain evidence="2">DSM 20463</strain>
    </source>
</reference>
<gene>
    <name evidence="1" type="ORF">SAMN00017477_0159</name>
</gene>
<dbReference type="Proteomes" id="UP000192368">
    <property type="component" value="Unassembled WGS sequence"/>
</dbReference>
<organism evidence="1 2">
    <name type="scientific">Peptoniphilus asaccharolyticus DSM 20463</name>
    <dbReference type="NCBI Taxonomy" id="573058"/>
    <lineage>
        <taxon>Bacteria</taxon>
        <taxon>Bacillati</taxon>
        <taxon>Bacillota</taxon>
        <taxon>Tissierellia</taxon>
        <taxon>Tissierellales</taxon>
        <taxon>Peptoniphilaceae</taxon>
        <taxon>Peptoniphilus</taxon>
    </lineage>
</organism>
<proteinExistence type="predicted"/>
<evidence type="ECO:0000313" key="1">
    <source>
        <dbReference type="EMBL" id="SMB79835.1"/>
    </source>
</evidence>
<dbReference type="AlphaFoldDB" id="A0A1W1UFG0"/>
<name>A0A1W1UFG0_PEPAS</name>
<dbReference type="EMBL" id="FWWR01000009">
    <property type="protein sequence ID" value="SMB79835.1"/>
    <property type="molecule type" value="Genomic_DNA"/>
</dbReference>
<keyword evidence="1" id="KW-0863">Zinc-finger</keyword>